<feature type="repeat" description="WD" evidence="3">
    <location>
        <begin position="191"/>
        <end position="232"/>
    </location>
</feature>
<protein>
    <submittedName>
        <fullName evidence="5">Uncharacterized protein</fullName>
    </submittedName>
</protein>
<evidence type="ECO:0000313" key="6">
    <source>
        <dbReference type="Proteomes" id="UP001497522"/>
    </source>
</evidence>
<dbReference type="PROSITE" id="PS50082">
    <property type="entry name" value="WD_REPEATS_2"/>
    <property type="match status" value="1"/>
</dbReference>
<evidence type="ECO:0000256" key="1">
    <source>
        <dbReference type="ARBA" id="ARBA00022574"/>
    </source>
</evidence>
<evidence type="ECO:0000256" key="4">
    <source>
        <dbReference type="SAM" id="MobiDB-lite"/>
    </source>
</evidence>
<dbReference type="Pfam" id="PF00400">
    <property type="entry name" value="WD40"/>
    <property type="match status" value="1"/>
</dbReference>
<dbReference type="SUPFAM" id="SSF50978">
    <property type="entry name" value="WD40 repeat-like"/>
    <property type="match status" value="1"/>
</dbReference>
<accession>A0ABP1C2L7</accession>
<dbReference type="PROSITE" id="PS50294">
    <property type="entry name" value="WD_REPEATS_REGION"/>
    <property type="match status" value="1"/>
</dbReference>
<evidence type="ECO:0000313" key="5">
    <source>
        <dbReference type="EMBL" id="CAK9883034.1"/>
    </source>
</evidence>
<organism evidence="5 6">
    <name type="scientific">Sphagnum jensenii</name>
    <dbReference type="NCBI Taxonomy" id="128206"/>
    <lineage>
        <taxon>Eukaryota</taxon>
        <taxon>Viridiplantae</taxon>
        <taxon>Streptophyta</taxon>
        <taxon>Embryophyta</taxon>
        <taxon>Bryophyta</taxon>
        <taxon>Sphagnophytina</taxon>
        <taxon>Sphagnopsida</taxon>
        <taxon>Sphagnales</taxon>
        <taxon>Sphagnaceae</taxon>
        <taxon>Sphagnum</taxon>
    </lineage>
</organism>
<dbReference type="SMART" id="SM00320">
    <property type="entry name" value="WD40"/>
    <property type="match status" value="3"/>
</dbReference>
<sequence>MTPELVLLRIPYPSMCCLDSKNVVTSSCASPLHYDARRSTFTGVAQWDMNRTLCLATIRMGGILQTYTLNFHNIDNVDHHLCSLATFQLHLRYGGDPSYINKSWTSNQKPYCPTTNNNILPLKAVDVQWGNFEFIPGRPREIIFFQVNSNRILFAYLPEGPPFVIHGNHASEEEVSTHDFANCSSSKVFCIGRHSSSILCISVRFDGLIMVSSALDGSIRIWRLADGAMLCQTSINSSQGGAIENQGLESNSNRQPRKFCGVCTEEIQTSWPYANILMFVGQGGEVVMGCGDGVLRVWDMEKPSVDLEHETRISSKLQLIYTELLLSSTSASISAVAIYSLNSTQVKPEMFGLHTDDDLAYSPPNNASAANTVPQELMAVGTTEGCLRVWMRFDGSHGWIPAWTRISTDGSIVCLSFRADGQILAAGASQLLNSNELDTTIQNHNPNELLEHVHLYETSNWSCVASLGFKSRIGSCIFYHPSTSAQDQDHPVNNAYDKNAEKMSKDILASSYFLLVCTSQGVEAFLLPKLELPSSNEPFKRNGIKTVSWAQDTKHPEGGNNNICRIQEKKCSNLEDSMIVKEDIQDTSKKLNSTTKPMVTTISGFDCETQEKQTSPRITIVTGSKNISNKPKKHSRKEVERFKGGSGV</sequence>
<dbReference type="PANTHER" id="PTHR22847:SF637">
    <property type="entry name" value="WD REPEAT DOMAIN 5B"/>
    <property type="match status" value="1"/>
</dbReference>
<gene>
    <name evidence="5" type="ORF">CSSPJE1EN2_LOCUS24285</name>
</gene>
<dbReference type="Proteomes" id="UP001497522">
    <property type="component" value="Chromosome 9"/>
</dbReference>
<evidence type="ECO:0000256" key="2">
    <source>
        <dbReference type="ARBA" id="ARBA00022737"/>
    </source>
</evidence>
<dbReference type="EMBL" id="OZ023710">
    <property type="protein sequence ID" value="CAK9883034.1"/>
    <property type="molecule type" value="Genomic_DNA"/>
</dbReference>
<feature type="compositionally biased region" description="Basic and acidic residues" evidence="4">
    <location>
        <begin position="637"/>
        <end position="648"/>
    </location>
</feature>
<reference evidence="5" key="1">
    <citation type="submission" date="2024-03" db="EMBL/GenBank/DDBJ databases">
        <authorList>
            <consortium name="ELIXIR-Norway"/>
            <consortium name="Elixir Norway"/>
        </authorList>
    </citation>
    <scope>NUCLEOTIDE SEQUENCE</scope>
</reference>
<dbReference type="Gene3D" id="2.130.10.10">
    <property type="entry name" value="YVTN repeat-like/Quinoprotein amine dehydrogenase"/>
    <property type="match status" value="2"/>
</dbReference>
<dbReference type="InterPro" id="IPR036322">
    <property type="entry name" value="WD40_repeat_dom_sf"/>
</dbReference>
<feature type="region of interest" description="Disordered" evidence="4">
    <location>
        <begin position="625"/>
        <end position="648"/>
    </location>
</feature>
<name>A0ABP1C2L7_9BRYO</name>
<evidence type="ECO:0000256" key="3">
    <source>
        <dbReference type="PROSITE-ProRule" id="PRU00221"/>
    </source>
</evidence>
<dbReference type="InterPro" id="IPR001680">
    <property type="entry name" value="WD40_rpt"/>
</dbReference>
<proteinExistence type="predicted"/>
<dbReference type="InterPro" id="IPR015943">
    <property type="entry name" value="WD40/YVTN_repeat-like_dom_sf"/>
</dbReference>
<keyword evidence="6" id="KW-1185">Reference proteome</keyword>
<keyword evidence="1 3" id="KW-0853">WD repeat</keyword>
<dbReference type="PANTHER" id="PTHR22847">
    <property type="entry name" value="WD40 REPEAT PROTEIN"/>
    <property type="match status" value="1"/>
</dbReference>
<keyword evidence="2" id="KW-0677">Repeat</keyword>